<keyword evidence="1" id="KW-0812">Transmembrane</keyword>
<dbReference type="STRING" id="1262585.BJI46_03125"/>
<name>A0A1E7R9G2_9GAMM</name>
<keyword evidence="1" id="KW-0472">Membrane</keyword>
<protein>
    <recommendedName>
        <fullName evidence="4">DUF1275 domain-containing protein</fullName>
    </recommendedName>
</protein>
<accession>A0A1E7R9G2</accession>
<feature type="transmembrane region" description="Helical" evidence="1">
    <location>
        <begin position="52"/>
        <end position="71"/>
    </location>
</feature>
<evidence type="ECO:0008006" key="4">
    <source>
        <dbReference type="Google" id="ProtNLM"/>
    </source>
</evidence>
<dbReference type="PANTHER" id="PTHR37314:SF5">
    <property type="entry name" value="SLR0142 PROTEIN"/>
    <property type="match status" value="1"/>
</dbReference>
<sequence length="229" mass="25524">MQLDYTRVLSFNAGFVDTACFLALHGVFAAHITGNFVTLAAGIVTNEPSGTIAKILALPVFCIVVFLIRFFDDILKLFHRSAYNALLQLQILLFAVAAIISFIFLPFPATDTPASIAVALFLIAAMAIQNAMQEEYWHQQAPTTVMTGATVKLMLKLADYISPANQKDKSFIMDKIRLSFPRIIWFCLGCILAGIFYKHALSWIFVPPFIVMLFAYRIRNSQLDNSSIS</sequence>
<comment type="caution">
    <text evidence="2">The sequence shown here is derived from an EMBL/GenBank/DDBJ whole genome shotgun (WGS) entry which is preliminary data.</text>
</comment>
<keyword evidence="1" id="KW-1133">Transmembrane helix</keyword>
<feature type="transmembrane region" description="Helical" evidence="1">
    <location>
        <begin position="12"/>
        <end position="32"/>
    </location>
</feature>
<feature type="transmembrane region" description="Helical" evidence="1">
    <location>
        <begin position="179"/>
        <end position="197"/>
    </location>
</feature>
<dbReference type="InterPro" id="IPR010699">
    <property type="entry name" value="DUF1275"/>
</dbReference>
<keyword evidence="3" id="KW-1185">Reference proteome</keyword>
<dbReference type="Pfam" id="PF06912">
    <property type="entry name" value="DUF1275"/>
    <property type="match status" value="1"/>
</dbReference>
<gene>
    <name evidence="2" type="ORF">BJI46_03125</name>
</gene>
<proteinExistence type="predicted"/>
<feature type="transmembrane region" description="Helical" evidence="1">
    <location>
        <begin position="113"/>
        <end position="132"/>
    </location>
</feature>
<organism evidence="2 3">
    <name type="scientific">Acinetobacter qingfengensis</name>
    <dbReference type="NCBI Taxonomy" id="1262585"/>
    <lineage>
        <taxon>Bacteria</taxon>
        <taxon>Pseudomonadati</taxon>
        <taxon>Pseudomonadota</taxon>
        <taxon>Gammaproteobacteria</taxon>
        <taxon>Moraxellales</taxon>
        <taxon>Moraxellaceae</taxon>
        <taxon>Acinetobacter</taxon>
    </lineage>
</organism>
<reference evidence="2 3" key="1">
    <citation type="submission" date="2016-09" db="EMBL/GenBank/DDBJ databases">
        <authorList>
            <person name="Capua I."/>
            <person name="De Benedictis P."/>
            <person name="Joannis T."/>
            <person name="Lombin L.H."/>
            <person name="Cattoli G."/>
        </authorList>
    </citation>
    <scope>NUCLEOTIDE SEQUENCE [LARGE SCALE GENOMIC DNA]</scope>
    <source>
        <strain evidence="2 3">ANC 4671</strain>
    </source>
</reference>
<dbReference type="PANTHER" id="PTHR37314">
    <property type="entry name" value="SLR0142 PROTEIN"/>
    <property type="match status" value="1"/>
</dbReference>
<evidence type="ECO:0000256" key="1">
    <source>
        <dbReference type="SAM" id="Phobius"/>
    </source>
</evidence>
<evidence type="ECO:0000313" key="2">
    <source>
        <dbReference type="EMBL" id="OEY95922.1"/>
    </source>
</evidence>
<dbReference type="RefSeq" id="WP_070069956.1">
    <property type="nucleotide sequence ID" value="NZ_MKKK01000023.1"/>
</dbReference>
<dbReference type="EMBL" id="MKKK01000023">
    <property type="protein sequence ID" value="OEY95922.1"/>
    <property type="molecule type" value="Genomic_DNA"/>
</dbReference>
<dbReference type="Proteomes" id="UP000185895">
    <property type="component" value="Unassembled WGS sequence"/>
</dbReference>
<evidence type="ECO:0000313" key="3">
    <source>
        <dbReference type="Proteomes" id="UP000185895"/>
    </source>
</evidence>
<feature type="transmembrane region" description="Helical" evidence="1">
    <location>
        <begin position="83"/>
        <end position="107"/>
    </location>
</feature>
<dbReference type="AlphaFoldDB" id="A0A1E7R9G2"/>
<feature type="transmembrane region" description="Helical" evidence="1">
    <location>
        <begin position="203"/>
        <end position="219"/>
    </location>
</feature>